<evidence type="ECO:0000256" key="2">
    <source>
        <dbReference type="ARBA" id="ARBA00023027"/>
    </source>
</evidence>
<keyword evidence="7" id="KW-1185">Reference proteome</keyword>
<evidence type="ECO:0000313" key="7">
    <source>
        <dbReference type="Proteomes" id="UP000289708"/>
    </source>
</evidence>
<dbReference type="Pfam" id="PF14833">
    <property type="entry name" value="NAD_binding_11"/>
    <property type="match status" value="1"/>
</dbReference>
<dbReference type="InterPro" id="IPR036291">
    <property type="entry name" value="NAD(P)-bd_dom_sf"/>
</dbReference>
<evidence type="ECO:0000313" key="6">
    <source>
        <dbReference type="EMBL" id="RXF72763.1"/>
    </source>
</evidence>
<evidence type="ECO:0000256" key="1">
    <source>
        <dbReference type="ARBA" id="ARBA00023002"/>
    </source>
</evidence>
<dbReference type="SUPFAM" id="SSF51735">
    <property type="entry name" value="NAD(P)-binding Rossmann-fold domains"/>
    <property type="match status" value="1"/>
</dbReference>
<dbReference type="AlphaFoldDB" id="A0A4Q0MHI2"/>
<dbReference type="GO" id="GO:0051287">
    <property type="term" value="F:NAD binding"/>
    <property type="evidence" value="ECO:0007669"/>
    <property type="project" value="InterPro"/>
</dbReference>
<dbReference type="OrthoDB" id="9812907at2"/>
<feature type="active site" evidence="3">
    <location>
        <position position="170"/>
    </location>
</feature>
<dbReference type="PANTHER" id="PTHR43580">
    <property type="entry name" value="OXIDOREDUCTASE GLYR1-RELATED"/>
    <property type="match status" value="1"/>
</dbReference>
<dbReference type="Gene3D" id="1.10.1040.10">
    <property type="entry name" value="N-(1-d-carboxylethyl)-l-norvaline Dehydrogenase, domain 2"/>
    <property type="match status" value="1"/>
</dbReference>
<dbReference type="InterPro" id="IPR015815">
    <property type="entry name" value="HIBADH-related"/>
</dbReference>
<comment type="caution">
    <text evidence="6">The sequence shown here is derived from an EMBL/GenBank/DDBJ whole genome shotgun (WGS) entry which is preliminary data.</text>
</comment>
<keyword evidence="1" id="KW-0560">Oxidoreductase</keyword>
<accession>A0A4Q0MHI2</accession>
<keyword evidence="2" id="KW-0520">NAD</keyword>
<dbReference type="GO" id="GO:0050661">
    <property type="term" value="F:NADP binding"/>
    <property type="evidence" value="ECO:0007669"/>
    <property type="project" value="InterPro"/>
</dbReference>
<dbReference type="PIRSF" id="PIRSF000103">
    <property type="entry name" value="HIBADH"/>
    <property type="match status" value="1"/>
</dbReference>
<name>A0A4Q0MHI2_9HYPH</name>
<dbReference type="InterPro" id="IPR006115">
    <property type="entry name" value="6PGDH_NADP-bd"/>
</dbReference>
<gene>
    <name evidence="6" type="ORF">EK403_13045</name>
</gene>
<evidence type="ECO:0000259" key="4">
    <source>
        <dbReference type="Pfam" id="PF03446"/>
    </source>
</evidence>
<evidence type="ECO:0000256" key="3">
    <source>
        <dbReference type="PIRSR" id="PIRSR000103-1"/>
    </source>
</evidence>
<dbReference type="SUPFAM" id="SSF48179">
    <property type="entry name" value="6-phosphogluconate dehydrogenase C-terminal domain-like"/>
    <property type="match status" value="1"/>
</dbReference>
<reference evidence="6 7" key="1">
    <citation type="submission" date="2018-12" db="EMBL/GenBank/DDBJ databases">
        <title>bacterium Hansschlegelia zhihuaiae S113.</title>
        <authorList>
            <person name="He J."/>
        </authorList>
    </citation>
    <scope>NUCLEOTIDE SEQUENCE [LARGE SCALE GENOMIC DNA]</scope>
    <source>
        <strain evidence="6 7">S 113</strain>
    </source>
</reference>
<dbReference type="Pfam" id="PF03446">
    <property type="entry name" value="NAD_binding_2"/>
    <property type="match status" value="1"/>
</dbReference>
<organism evidence="6 7">
    <name type="scientific">Hansschlegelia zhihuaiae</name>
    <dbReference type="NCBI Taxonomy" id="405005"/>
    <lineage>
        <taxon>Bacteria</taxon>
        <taxon>Pseudomonadati</taxon>
        <taxon>Pseudomonadota</taxon>
        <taxon>Alphaproteobacteria</taxon>
        <taxon>Hyphomicrobiales</taxon>
        <taxon>Methylopilaceae</taxon>
        <taxon>Hansschlegelia</taxon>
    </lineage>
</organism>
<dbReference type="Proteomes" id="UP000289708">
    <property type="component" value="Unassembled WGS sequence"/>
</dbReference>
<dbReference type="InterPro" id="IPR013328">
    <property type="entry name" value="6PGD_dom2"/>
</dbReference>
<feature type="domain" description="3-hydroxyisobutyrate dehydrogenase-like NAD-binding" evidence="5">
    <location>
        <begin position="166"/>
        <end position="283"/>
    </location>
</feature>
<dbReference type="RefSeq" id="WP_128777924.1">
    <property type="nucleotide sequence ID" value="NZ_RYFI01000012.1"/>
</dbReference>
<dbReference type="PANTHER" id="PTHR43580:SF2">
    <property type="entry name" value="CYTOKINE-LIKE NUCLEAR FACTOR N-PAC"/>
    <property type="match status" value="1"/>
</dbReference>
<sequence length="294" mass="30404">MIVGFIGLGGMGAGVARTLLKGGEYKLKVWNRSTGPVEALVAEGAEAAADPAEALDADVTLSMLSQDDVIEEVVVSSGALDLARNGVVHVNLSTVSVAFADRMERVHRERGLFYVAAPVLGRPDVAAAGQLNVMCAGAPEAVAKAMPILETFSKKVWPLGDEAKRANVVKIAANFALASMIETLGEAGALVDGHGVPPAALYEVMTNSVFASPAYKTYAGLIADKAFEPAGFKMPLGLKDVRLALAAGEAGGTPLPIASLLRDAFIEAIASGDGAKDWSALARGSFRRAGRSWG</sequence>
<feature type="domain" description="6-phosphogluconate dehydrogenase NADP-binding" evidence="4">
    <location>
        <begin position="3"/>
        <end position="157"/>
    </location>
</feature>
<proteinExistence type="predicted"/>
<dbReference type="InterPro" id="IPR029154">
    <property type="entry name" value="HIBADH-like_NADP-bd"/>
</dbReference>
<dbReference type="InterPro" id="IPR008927">
    <property type="entry name" value="6-PGluconate_DH-like_C_sf"/>
</dbReference>
<dbReference type="GO" id="GO:0016491">
    <property type="term" value="F:oxidoreductase activity"/>
    <property type="evidence" value="ECO:0007669"/>
    <property type="project" value="UniProtKB-KW"/>
</dbReference>
<dbReference type="InterPro" id="IPR051265">
    <property type="entry name" value="HIBADH-related_NP60_sf"/>
</dbReference>
<protein>
    <submittedName>
        <fullName evidence="6">NAD(P)-dependent oxidoreductase</fullName>
    </submittedName>
</protein>
<evidence type="ECO:0000259" key="5">
    <source>
        <dbReference type="Pfam" id="PF14833"/>
    </source>
</evidence>
<dbReference type="EMBL" id="RYFI01000012">
    <property type="protein sequence ID" value="RXF72763.1"/>
    <property type="molecule type" value="Genomic_DNA"/>
</dbReference>
<dbReference type="Gene3D" id="3.40.50.720">
    <property type="entry name" value="NAD(P)-binding Rossmann-like Domain"/>
    <property type="match status" value="1"/>
</dbReference>